<dbReference type="InterPro" id="IPR055140">
    <property type="entry name" value="Thiolase_C_2"/>
</dbReference>
<evidence type="ECO:0000313" key="3">
    <source>
        <dbReference type="EMBL" id="SUZ67544.1"/>
    </source>
</evidence>
<dbReference type="GO" id="GO:0016747">
    <property type="term" value="F:acyltransferase activity, transferring groups other than amino-acyl groups"/>
    <property type="evidence" value="ECO:0007669"/>
    <property type="project" value="InterPro"/>
</dbReference>
<evidence type="ECO:0000259" key="2">
    <source>
        <dbReference type="Pfam" id="PF22691"/>
    </source>
</evidence>
<evidence type="ECO:0008006" key="4">
    <source>
        <dbReference type="Google" id="ProtNLM"/>
    </source>
</evidence>
<dbReference type="EMBL" id="UINC01001015">
    <property type="protein sequence ID" value="SUZ67544.1"/>
    <property type="molecule type" value="Genomic_DNA"/>
</dbReference>
<feature type="non-terminal residue" evidence="3">
    <location>
        <position position="1"/>
    </location>
</feature>
<name>A0A381PLQ6_9ZZZZ</name>
<dbReference type="SUPFAM" id="SSF53901">
    <property type="entry name" value="Thiolase-like"/>
    <property type="match status" value="2"/>
</dbReference>
<gene>
    <name evidence="3" type="ORF">METZ01_LOCUS20398</name>
</gene>
<proteinExistence type="predicted"/>
<organism evidence="3">
    <name type="scientific">marine metagenome</name>
    <dbReference type="NCBI Taxonomy" id="408172"/>
    <lineage>
        <taxon>unclassified sequences</taxon>
        <taxon>metagenomes</taxon>
        <taxon>ecological metagenomes</taxon>
    </lineage>
</organism>
<feature type="domain" description="Thiolase N-terminal" evidence="1">
    <location>
        <begin position="14"/>
        <end position="171"/>
    </location>
</feature>
<accession>A0A381PLQ6</accession>
<protein>
    <recommendedName>
        <fullName evidence="4">Thiolase C-terminal domain-containing protein</fullName>
    </recommendedName>
</protein>
<dbReference type="InterPro" id="IPR020616">
    <property type="entry name" value="Thiolase_N"/>
</dbReference>
<dbReference type="PIRSF" id="PIRSF000429">
    <property type="entry name" value="Ac-CoA_Ac_transf"/>
    <property type="match status" value="1"/>
</dbReference>
<dbReference type="InterPro" id="IPR002155">
    <property type="entry name" value="Thiolase"/>
</dbReference>
<evidence type="ECO:0000259" key="1">
    <source>
        <dbReference type="Pfam" id="PF00108"/>
    </source>
</evidence>
<dbReference type="PANTHER" id="PTHR42870">
    <property type="entry name" value="ACETYL-COA C-ACETYLTRANSFERASE"/>
    <property type="match status" value="1"/>
</dbReference>
<sequence>VYVVGIGLHQYQRRSETTYVELGITAARSALRDAGITWPDVQAAYTGTALLGMGSSRIMLSRLGATGIPMTQVENASASGSSAVAQACLEVASGRSDVVLALGVDKPRGGLGAAPGQAGIENLENGTVVPFTHFALLASEYMHLHGVTAEQVAKVAFKNHRNGASNQYAQRQKVRSMEEILAEPISGAMTRLQCCPVGEGAAAAVIASEEGIRHLDLDRSRAVRINASVTRTEALYGAGVGIDAALTAETGEAAFNQAGIEPSDVDVLEVHDAFAIEELLYAEALGLCPPGEAASLIESGEFDIGGRCALSPSGGLLAMGHPIGPTGTGQVVEVTRQLRGEAGSRQHQGARIGLTHMVGIGAVCVVHVLSRD</sequence>
<dbReference type="AlphaFoldDB" id="A0A381PLQ6"/>
<dbReference type="Pfam" id="PF00108">
    <property type="entry name" value="Thiolase_N"/>
    <property type="match status" value="1"/>
</dbReference>
<reference evidence="3" key="1">
    <citation type="submission" date="2018-05" db="EMBL/GenBank/DDBJ databases">
        <authorList>
            <person name="Lanie J.A."/>
            <person name="Ng W.-L."/>
            <person name="Kazmierczak K.M."/>
            <person name="Andrzejewski T.M."/>
            <person name="Davidsen T.M."/>
            <person name="Wayne K.J."/>
            <person name="Tettelin H."/>
            <person name="Glass J.I."/>
            <person name="Rusch D."/>
            <person name="Podicherti R."/>
            <person name="Tsui H.-C.T."/>
            <person name="Winkler M.E."/>
        </authorList>
    </citation>
    <scope>NUCLEOTIDE SEQUENCE</scope>
</reference>
<feature type="domain" description="Thiolase C-terminal" evidence="2">
    <location>
        <begin position="247"/>
        <end position="369"/>
    </location>
</feature>
<dbReference type="CDD" id="cd00829">
    <property type="entry name" value="SCP-x_thiolase"/>
    <property type="match status" value="1"/>
</dbReference>
<dbReference type="Pfam" id="PF22691">
    <property type="entry name" value="Thiolase_C_1"/>
    <property type="match status" value="1"/>
</dbReference>
<dbReference type="Gene3D" id="3.40.47.10">
    <property type="match status" value="1"/>
</dbReference>
<dbReference type="PANTHER" id="PTHR42870:SF1">
    <property type="entry name" value="NON-SPECIFIC LIPID-TRANSFER PROTEIN-LIKE 2"/>
    <property type="match status" value="1"/>
</dbReference>
<dbReference type="InterPro" id="IPR016039">
    <property type="entry name" value="Thiolase-like"/>
</dbReference>